<protein>
    <submittedName>
        <fullName evidence="3">Chemotaxis protein CheX</fullName>
    </submittedName>
</protein>
<evidence type="ECO:0000259" key="2">
    <source>
        <dbReference type="Pfam" id="PF13690"/>
    </source>
</evidence>
<organism evidence="3 4">
    <name type="scientific">Aquibacillus koreensis</name>
    <dbReference type="NCBI Taxonomy" id="279446"/>
    <lineage>
        <taxon>Bacteria</taxon>
        <taxon>Bacillati</taxon>
        <taxon>Bacillota</taxon>
        <taxon>Bacilli</taxon>
        <taxon>Bacillales</taxon>
        <taxon>Bacillaceae</taxon>
        <taxon>Aquibacillus</taxon>
    </lineage>
</organism>
<reference evidence="3" key="1">
    <citation type="submission" date="2022-06" db="EMBL/GenBank/DDBJ databases">
        <title>Aquibacillus sp. a new bacterium isolated from soil saline samples.</title>
        <authorList>
            <person name="Galisteo C."/>
            <person name="De La Haba R."/>
            <person name="Sanchez-Porro C."/>
            <person name="Ventosa A."/>
        </authorList>
    </citation>
    <scope>NUCLEOTIDE SEQUENCE</scope>
    <source>
        <strain evidence="3">JCM 12387</strain>
    </source>
</reference>
<comment type="caution">
    <text evidence="3">The sequence shown here is derived from an EMBL/GenBank/DDBJ whole genome shotgun (WGS) entry which is preliminary data.</text>
</comment>
<dbReference type="AlphaFoldDB" id="A0A9X4AJH5"/>
<sequence length="154" mass="16625">MTTNQSLTANQVVKEFYNGLIHSVHTVIPVEHAVGSPSIIKSSVEIPFGVSIHFTGDLIGELVFKANVRLFSDLGEAMFGMALSEEMIDSFSGELGNMLAGSLSTHLSSKQINTNISHPVVQRSTLIPHAQRSILTPITFSSLGDMEIFLLVNA</sequence>
<dbReference type="PANTHER" id="PTHR39452:SF1">
    <property type="entry name" value="CHEY-P PHOSPHATASE CHEX"/>
    <property type="match status" value="1"/>
</dbReference>
<accession>A0A9X4AJH5</accession>
<feature type="domain" description="Chemotaxis phosphatase CheX-like" evidence="2">
    <location>
        <begin position="50"/>
        <end position="128"/>
    </location>
</feature>
<proteinExistence type="predicted"/>
<dbReference type="Gene3D" id="3.40.1550.10">
    <property type="entry name" value="CheC-like"/>
    <property type="match status" value="1"/>
</dbReference>
<keyword evidence="4" id="KW-1185">Reference proteome</keyword>
<dbReference type="InterPro" id="IPR028051">
    <property type="entry name" value="CheX-like_dom"/>
</dbReference>
<dbReference type="CDD" id="cd17906">
    <property type="entry name" value="CheX"/>
    <property type="match status" value="1"/>
</dbReference>
<keyword evidence="1" id="KW-0145">Chemotaxis</keyword>
<dbReference type="PANTHER" id="PTHR39452">
    <property type="entry name" value="CHEY-P PHOSPHATASE CHEX"/>
    <property type="match status" value="1"/>
</dbReference>
<dbReference type="InterPro" id="IPR028976">
    <property type="entry name" value="CheC-like_sf"/>
</dbReference>
<dbReference type="EMBL" id="JAMQJZ010000005">
    <property type="protein sequence ID" value="MDC3420415.1"/>
    <property type="molecule type" value="Genomic_DNA"/>
</dbReference>
<dbReference type="GO" id="GO:0006935">
    <property type="term" value="P:chemotaxis"/>
    <property type="evidence" value="ECO:0007669"/>
    <property type="project" value="UniProtKB-KW"/>
</dbReference>
<gene>
    <name evidence="3" type="ORF">NC661_08555</name>
</gene>
<dbReference type="RefSeq" id="WP_259869054.1">
    <property type="nucleotide sequence ID" value="NZ_JAMQJZ010000005.1"/>
</dbReference>
<name>A0A9X4AJH5_9BACI</name>
<evidence type="ECO:0000313" key="4">
    <source>
        <dbReference type="Proteomes" id="UP001145072"/>
    </source>
</evidence>
<evidence type="ECO:0000313" key="3">
    <source>
        <dbReference type="EMBL" id="MDC3420415.1"/>
    </source>
</evidence>
<dbReference type="Proteomes" id="UP001145072">
    <property type="component" value="Unassembled WGS sequence"/>
</dbReference>
<evidence type="ECO:0000256" key="1">
    <source>
        <dbReference type="ARBA" id="ARBA00022500"/>
    </source>
</evidence>
<dbReference type="SUPFAM" id="SSF103039">
    <property type="entry name" value="CheC-like"/>
    <property type="match status" value="1"/>
</dbReference>
<dbReference type="Pfam" id="PF13690">
    <property type="entry name" value="CheX"/>
    <property type="match status" value="1"/>
</dbReference>
<dbReference type="InterPro" id="IPR038756">
    <property type="entry name" value="CheX-like"/>
</dbReference>